<dbReference type="InterPro" id="IPR010982">
    <property type="entry name" value="Lambda_DNA-bd_dom_sf"/>
</dbReference>
<dbReference type="EMBL" id="DTFV01000035">
    <property type="protein sequence ID" value="HGI30076.1"/>
    <property type="molecule type" value="Genomic_DNA"/>
</dbReference>
<dbReference type="Pfam" id="PF00356">
    <property type="entry name" value="LacI"/>
    <property type="match status" value="1"/>
</dbReference>
<keyword evidence="1" id="KW-0805">Transcription regulation</keyword>
<protein>
    <submittedName>
        <fullName evidence="5">LacI family transcriptional regulator</fullName>
    </submittedName>
</protein>
<proteinExistence type="predicted"/>
<dbReference type="InterPro" id="IPR046335">
    <property type="entry name" value="LacI/GalR-like_sensor"/>
</dbReference>
<dbReference type="PANTHER" id="PTHR30146">
    <property type="entry name" value="LACI-RELATED TRANSCRIPTIONAL REPRESSOR"/>
    <property type="match status" value="1"/>
</dbReference>
<dbReference type="CDD" id="cd06267">
    <property type="entry name" value="PBP1_LacI_sugar_binding-like"/>
    <property type="match status" value="1"/>
</dbReference>
<dbReference type="Gene3D" id="3.40.50.2300">
    <property type="match status" value="2"/>
</dbReference>
<evidence type="ECO:0000313" key="5">
    <source>
        <dbReference type="EMBL" id="HGI30076.1"/>
    </source>
</evidence>
<evidence type="ECO:0000256" key="3">
    <source>
        <dbReference type="ARBA" id="ARBA00023163"/>
    </source>
</evidence>
<sequence>MPRVSIYTIARSAGVSPATVSRALNHPEQVSPQTRARIFQAMEEYEFIPSVLPRKNDTVGIVYEWREGIFLNYYFSRLLNGISAELQKFNYNMLFFTRDHFASPQEWRTFLHQHHVGGVVVITPPRDDPKIRPLFALGKDVVVLGSRVQEDVHFVDCENIQSTRVAMQYLFDLGHRRIGFIGGDLTQVDHAERFDAYQAFLKERGLFQEEYVVITDDIAAFVSGQGGFEGAVKLMNLPSPPTAIFVASGNCLPGVLRGLGTMGKRVPEDVSLVCFDDLEEIVPGITSIRQPIERMGRTAAEIIIRQMLKRNGNLGLERKILPCQFILRNSVKSLVTGGR</sequence>
<dbReference type="SUPFAM" id="SSF47413">
    <property type="entry name" value="lambda repressor-like DNA-binding domains"/>
    <property type="match status" value="1"/>
</dbReference>
<dbReference type="Gene3D" id="1.10.260.40">
    <property type="entry name" value="lambda repressor-like DNA-binding domains"/>
    <property type="match status" value="1"/>
</dbReference>
<dbReference type="GO" id="GO:0003700">
    <property type="term" value="F:DNA-binding transcription factor activity"/>
    <property type="evidence" value="ECO:0007669"/>
    <property type="project" value="TreeGrafter"/>
</dbReference>
<name>A0A7V3YFW8_9BACT</name>
<dbReference type="InterPro" id="IPR000843">
    <property type="entry name" value="HTH_LacI"/>
</dbReference>
<accession>A0A7V3YFW8</accession>
<organism evidence="5">
    <name type="scientific">Candidatus Caldatribacterium californiense</name>
    <dbReference type="NCBI Taxonomy" id="1454726"/>
    <lineage>
        <taxon>Bacteria</taxon>
        <taxon>Pseudomonadati</taxon>
        <taxon>Atribacterota</taxon>
        <taxon>Atribacteria</taxon>
        <taxon>Atribacterales</taxon>
        <taxon>Candidatus Caldatribacteriaceae</taxon>
        <taxon>Candidatus Caldatribacterium</taxon>
    </lineage>
</organism>
<evidence type="ECO:0000256" key="1">
    <source>
        <dbReference type="ARBA" id="ARBA00023015"/>
    </source>
</evidence>
<dbReference type="SMART" id="SM00354">
    <property type="entry name" value="HTH_LACI"/>
    <property type="match status" value="1"/>
</dbReference>
<evidence type="ECO:0000256" key="2">
    <source>
        <dbReference type="ARBA" id="ARBA00023125"/>
    </source>
</evidence>
<comment type="caution">
    <text evidence="5">The sequence shown here is derived from an EMBL/GenBank/DDBJ whole genome shotgun (WGS) entry which is preliminary data.</text>
</comment>
<dbReference type="SUPFAM" id="SSF53822">
    <property type="entry name" value="Periplasmic binding protein-like I"/>
    <property type="match status" value="1"/>
</dbReference>
<dbReference type="PANTHER" id="PTHR30146:SF149">
    <property type="entry name" value="HTH-TYPE TRANSCRIPTIONAL REGULATOR EBGR"/>
    <property type="match status" value="1"/>
</dbReference>
<keyword evidence="2" id="KW-0238">DNA-binding</keyword>
<dbReference type="PROSITE" id="PS50932">
    <property type="entry name" value="HTH_LACI_2"/>
    <property type="match status" value="1"/>
</dbReference>
<dbReference type="GO" id="GO:0000976">
    <property type="term" value="F:transcription cis-regulatory region binding"/>
    <property type="evidence" value="ECO:0007669"/>
    <property type="project" value="TreeGrafter"/>
</dbReference>
<feature type="domain" description="HTH lacI-type" evidence="4">
    <location>
        <begin position="4"/>
        <end position="58"/>
    </location>
</feature>
<reference evidence="5" key="1">
    <citation type="journal article" date="2020" name="mSystems">
        <title>Genome- and Community-Level Interaction Insights into Carbon Utilization and Element Cycling Functions of Hydrothermarchaeota in Hydrothermal Sediment.</title>
        <authorList>
            <person name="Zhou Z."/>
            <person name="Liu Y."/>
            <person name="Xu W."/>
            <person name="Pan J."/>
            <person name="Luo Z.H."/>
            <person name="Li M."/>
        </authorList>
    </citation>
    <scope>NUCLEOTIDE SEQUENCE [LARGE SCALE GENOMIC DNA]</scope>
    <source>
        <strain evidence="5">SpSt-747</strain>
    </source>
</reference>
<evidence type="ECO:0000259" key="4">
    <source>
        <dbReference type="PROSITE" id="PS50932"/>
    </source>
</evidence>
<dbReference type="AlphaFoldDB" id="A0A7V3YFW8"/>
<dbReference type="Pfam" id="PF13377">
    <property type="entry name" value="Peripla_BP_3"/>
    <property type="match status" value="1"/>
</dbReference>
<dbReference type="InterPro" id="IPR028082">
    <property type="entry name" value="Peripla_BP_I"/>
</dbReference>
<dbReference type="CDD" id="cd01392">
    <property type="entry name" value="HTH_LacI"/>
    <property type="match status" value="1"/>
</dbReference>
<gene>
    <name evidence="5" type="ORF">ENV30_02000</name>
</gene>
<keyword evidence="3" id="KW-0804">Transcription</keyword>